<sequence>MDLLINLVPLIIVVALLFMKKHMLVAGLFGGLAAILIGGMNLSDVSGMFVGGISNMLGITVPILYAASAAMVSQAGSIEALVTLFRKSLKGKIAILAGIIVLIQGFATYMAGMGAGNTMVTAPLVAAAVGAVPEVIAAMAIISAVGFTTSPASTETILAAESAGVDVGIHASNMMPFTIAFYLFAFALAVYGVKKRGALFTGKDQAKEDDLENTSSGQLLKRAFPAIALLLMVVAGSKINGLLGIALFNPATTVILTAVLTVLLTNMNTDETSEALIDGSRFILTTMFSVGIFLSFINMIAALGTFEQIAGIARNAPESIILPVAMIIAFLIAIPSGAFTAGVLTLILPTLSALGLPSEAMGFVAIATGLGTQISPVQINVAALAKGFDSDIMGVIRMNFKYVIGAMVLLTAMAVIFV</sequence>
<proteinExistence type="predicted"/>
<feature type="transmembrane region" description="Helical" evidence="1">
    <location>
        <begin position="400"/>
        <end position="417"/>
    </location>
</feature>
<feature type="transmembrane region" description="Helical" evidence="1">
    <location>
        <begin position="324"/>
        <end position="348"/>
    </location>
</feature>
<feature type="transmembrane region" description="Helical" evidence="1">
    <location>
        <begin position="7"/>
        <end position="37"/>
    </location>
</feature>
<dbReference type="RefSeq" id="WP_031577142.1">
    <property type="nucleotide sequence ID" value="NZ_DAMAXS010000015.1"/>
</dbReference>
<dbReference type="AlphaFoldDB" id="A0A1G8JJT0"/>
<feature type="transmembrane region" description="Helical" evidence="1">
    <location>
        <begin position="174"/>
        <end position="193"/>
    </location>
</feature>
<reference evidence="2 3" key="1">
    <citation type="submission" date="2016-10" db="EMBL/GenBank/DDBJ databases">
        <authorList>
            <person name="de Groot N.N."/>
        </authorList>
    </citation>
    <scope>NUCLEOTIDE SEQUENCE [LARGE SCALE GENOMIC DNA]</scope>
    <source>
        <strain evidence="2 3">CGMCC 1.5058</strain>
    </source>
</reference>
<feature type="transmembrane region" description="Helical" evidence="1">
    <location>
        <begin position="242"/>
        <end position="262"/>
    </location>
</feature>
<feature type="transmembrane region" description="Helical" evidence="1">
    <location>
        <begin position="49"/>
        <end position="72"/>
    </location>
</feature>
<protein>
    <submittedName>
        <fullName evidence="2">Mg2+/citrate symporter</fullName>
    </submittedName>
</protein>
<name>A0A1G8JJT0_9CLOT</name>
<gene>
    <name evidence="2" type="ORF">SAMN05421804_10232</name>
</gene>
<feature type="transmembrane region" description="Helical" evidence="1">
    <location>
        <begin position="93"/>
        <end position="112"/>
    </location>
</feature>
<accession>A0A1G8JJT0</accession>
<evidence type="ECO:0000313" key="3">
    <source>
        <dbReference type="Proteomes" id="UP000183255"/>
    </source>
</evidence>
<evidence type="ECO:0000256" key="1">
    <source>
        <dbReference type="SAM" id="Phobius"/>
    </source>
</evidence>
<feature type="transmembrane region" description="Helical" evidence="1">
    <location>
        <begin position="124"/>
        <end position="147"/>
    </location>
</feature>
<dbReference type="Proteomes" id="UP000183255">
    <property type="component" value="Unassembled WGS sequence"/>
</dbReference>
<feature type="transmembrane region" description="Helical" evidence="1">
    <location>
        <begin position="282"/>
        <end position="303"/>
    </location>
</feature>
<dbReference type="EMBL" id="FNDZ01000002">
    <property type="protein sequence ID" value="SDI31559.1"/>
    <property type="molecule type" value="Genomic_DNA"/>
</dbReference>
<evidence type="ECO:0000313" key="2">
    <source>
        <dbReference type="EMBL" id="SDI31559.1"/>
    </source>
</evidence>
<feature type="transmembrane region" description="Helical" evidence="1">
    <location>
        <begin position="360"/>
        <end position="379"/>
    </location>
</feature>
<keyword evidence="1" id="KW-1133">Transmembrane helix</keyword>
<keyword evidence="1" id="KW-0812">Transmembrane</keyword>
<organism evidence="2 3">
    <name type="scientific">Proteiniclasticum ruminis</name>
    <dbReference type="NCBI Taxonomy" id="398199"/>
    <lineage>
        <taxon>Bacteria</taxon>
        <taxon>Bacillati</taxon>
        <taxon>Bacillota</taxon>
        <taxon>Clostridia</taxon>
        <taxon>Eubacteriales</taxon>
        <taxon>Clostridiaceae</taxon>
        <taxon>Proteiniclasticum</taxon>
    </lineage>
</organism>
<keyword evidence="1" id="KW-0472">Membrane</keyword>